<dbReference type="Proteomes" id="UP000027075">
    <property type="component" value="Chromosome"/>
</dbReference>
<dbReference type="GO" id="GO:0140359">
    <property type="term" value="F:ABC-type transporter activity"/>
    <property type="evidence" value="ECO:0007669"/>
    <property type="project" value="InterPro"/>
</dbReference>
<reference evidence="2 4" key="1">
    <citation type="submission" date="2014-04" db="EMBL/GenBank/DDBJ databases">
        <title>Transcriptional profiles of Haloferax mediterranei on the basis of nitrogen availability.</title>
        <authorList>
            <person name="Bautista V."/>
        </authorList>
    </citation>
    <scope>NUCLEOTIDE SEQUENCE [LARGE SCALE GENOMIC DNA]</scope>
    <source>
        <strain evidence="2">ATCC 33500</strain>
        <strain evidence="4">ATCC 33500 / DSM 1411 / JCM 8866 / NBRC 14739 / NCIMB 2177 / R-4</strain>
    </source>
</reference>
<evidence type="ECO:0000313" key="3">
    <source>
        <dbReference type="EMBL" id="QCQ74492.1"/>
    </source>
</evidence>
<accession>A0A059TSJ3</accession>
<proteinExistence type="predicted"/>
<feature type="transmembrane region" description="Helical" evidence="1">
    <location>
        <begin position="254"/>
        <end position="273"/>
    </location>
</feature>
<dbReference type="PANTHER" id="PTHR43471">
    <property type="entry name" value="ABC TRANSPORTER PERMEASE"/>
    <property type="match status" value="1"/>
</dbReference>
<evidence type="ECO:0000313" key="4">
    <source>
        <dbReference type="Proteomes" id="UP000027075"/>
    </source>
</evidence>
<dbReference type="Pfam" id="PF12679">
    <property type="entry name" value="ABC2_membrane_2"/>
    <property type="match status" value="1"/>
</dbReference>
<dbReference type="GeneID" id="40155570"/>
<dbReference type="RefSeq" id="WP_081603716.1">
    <property type="nucleotide sequence ID" value="NC_017941.2"/>
</dbReference>
<evidence type="ECO:0000256" key="1">
    <source>
        <dbReference type="SAM" id="Phobius"/>
    </source>
</evidence>
<dbReference type="AlphaFoldDB" id="A0A059TSJ3"/>
<feature type="transmembrane region" description="Helical" evidence="1">
    <location>
        <begin position="97"/>
        <end position="119"/>
    </location>
</feature>
<feature type="transmembrane region" description="Helical" evidence="1">
    <location>
        <begin position="139"/>
        <end position="161"/>
    </location>
</feature>
<dbReference type="GO" id="GO:0005886">
    <property type="term" value="C:plasma membrane"/>
    <property type="evidence" value="ECO:0007669"/>
    <property type="project" value="UniProtKB-SubCell"/>
</dbReference>
<dbReference type="Proteomes" id="UP000299011">
    <property type="component" value="Chromosome"/>
</dbReference>
<protein>
    <recommendedName>
        <fullName evidence="6">ABC transporter permease</fullName>
    </recommendedName>
</protein>
<evidence type="ECO:0000313" key="5">
    <source>
        <dbReference type="Proteomes" id="UP000299011"/>
    </source>
</evidence>
<dbReference type="EMBL" id="CP039139">
    <property type="protein sequence ID" value="QCQ74492.1"/>
    <property type="molecule type" value="Genomic_DNA"/>
</dbReference>
<name>A0A059TSJ3_HALMT</name>
<sequence>MSSRVSTIALEDLRHVFRDRLVWGAFALVTLLMVPTFWGLLGSSVHSVETRIANLPLDFRMYLVILVAVISYNAIVSEREAGTIRLVLGLPGTRRDLILGKLVSRLTVVLLTLVPILIMLEGILLLRTGEHYLGLYTPIALWMIFYAIVWTCFTIGLSATFSTQYRVLAALAVTYLSLSTLVDIWGALVQPVFALLFTGSTSTDAYATLGTASGPLWVRYAGRVNPIQTFQSSGRWITSLVDPTTQITNTLPNVFGICILVVFGAGPMLLGYYRFQRADLG</sequence>
<dbReference type="OrthoDB" id="292334at2157"/>
<feature type="transmembrane region" description="Helical" evidence="1">
    <location>
        <begin position="59"/>
        <end position="76"/>
    </location>
</feature>
<evidence type="ECO:0000313" key="2">
    <source>
        <dbReference type="EMBL" id="AHZ22639.1"/>
    </source>
</evidence>
<reference evidence="3 5" key="2">
    <citation type="submission" date="2019-04" db="EMBL/GenBank/DDBJ databases">
        <title>Methylomes of two halophilic Archaea, Haloarcula marismortui and Haloferax mediterranei.</title>
        <authorList>
            <person name="DasSarma S."/>
            <person name="DasSarma P."/>
            <person name="DasSarma S."/>
            <person name="Fomenkov A."/>
            <person name="Vincze T."/>
            <person name="Anton B.P."/>
            <person name="Roberts R.J."/>
        </authorList>
    </citation>
    <scope>NUCLEOTIDE SEQUENCE [LARGE SCALE GENOMIC DNA]</scope>
    <source>
        <strain evidence="3">ATCC 33500</strain>
        <strain evidence="5">ATCC 33500 / DSM 1411 / JCM 8866 / NBRC 14739 / NCIMB 2177 / R-4</strain>
    </source>
</reference>
<keyword evidence="1" id="KW-0812">Transmembrane</keyword>
<feature type="transmembrane region" description="Helical" evidence="1">
    <location>
        <begin position="168"/>
        <end position="188"/>
    </location>
</feature>
<keyword evidence="1" id="KW-1133">Transmembrane helix</keyword>
<evidence type="ECO:0008006" key="6">
    <source>
        <dbReference type="Google" id="ProtNLM"/>
    </source>
</evidence>
<dbReference type="EMBL" id="CP007551">
    <property type="protein sequence ID" value="AHZ22639.1"/>
    <property type="molecule type" value="Genomic_DNA"/>
</dbReference>
<organism evidence="2 4">
    <name type="scientific">Haloferax mediterranei (strain ATCC 33500 / DSM 1411 / JCM 8866 / NBRC 14739 / NCIMB 2177 / R-4)</name>
    <name type="common">Halobacterium mediterranei</name>
    <dbReference type="NCBI Taxonomy" id="523841"/>
    <lineage>
        <taxon>Archaea</taxon>
        <taxon>Methanobacteriati</taxon>
        <taxon>Methanobacteriota</taxon>
        <taxon>Stenosarchaea group</taxon>
        <taxon>Halobacteria</taxon>
        <taxon>Halobacteriales</taxon>
        <taxon>Haloferacaceae</taxon>
        <taxon>Haloferax</taxon>
    </lineage>
</organism>
<gene>
    <name evidence="2" type="ORF">BM92_08270</name>
    <name evidence="3" type="ORF">E6P09_04095</name>
</gene>
<feature type="transmembrane region" description="Helical" evidence="1">
    <location>
        <begin position="21"/>
        <end position="39"/>
    </location>
</feature>
<keyword evidence="1" id="KW-0472">Membrane</keyword>